<dbReference type="PANTHER" id="PTHR18898:SF2">
    <property type="entry name" value="NUCLEOPROTEIN TPR"/>
    <property type="match status" value="1"/>
</dbReference>
<evidence type="ECO:0008006" key="5">
    <source>
        <dbReference type="Google" id="ProtNLM"/>
    </source>
</evidence>
<feature type="coiled-coil region" evidence="1">
    <location>
        <begin position="23"/>
        <end position="145"/>
    </location>
</feature>
<name>A0A8C4SNX5_ERPCA</name>
<dbReference type="Ensembl" id="ENSECRT00000020289.1">
    <property type="protein sequence ID" value="ENSECRP00000019867.1"/>
    <property type="gene ID" value="ENSECRG00000013322.1"/>
</dbReference>
<feature type="compositionally biased region" description="Polar residues" evidence="2">
    <location>
        <begin position="181"/>
        <end position="199"/>
    </location>
</feature>
<dbReference type="Gene3D" id="1.10.287.1490">
    <property type="match status" value="1"/>
</dbReference>
<keyword evidence="1" id="KW-0175">Coiled coil</keyword>
<reference evidence="3" key="2">
    <citation type="submission" date="2025-08" db="UniProtKB">
        <authorList>
            <consortium name="Ensembl"/>
        </authorList>
    </citation>
    <scope>IDENTIFICATION</scope>
</reference>
<dbReference type="GeneTree" id="ENSGT00730000111014"/>
<dbReference type="PANTHER" id="PTHR18898">
    <property type="entry name" value="NUCLEOPROTEIN TPR-RELATED"/>
    <property type="match status" value="1"/>
</dbReference>
<dbReference type="GO" id="GO:0006406">
    <property type="term" value="P:mRNA export from nucleus"/>
    <property type="evidence" value="ECO:0007669"/>
    <property type="project" value="TreeGrafter"/>
</dbReference>
<evidence type="ECO:0000313" key="4">
    <source>
        <dbReference type="Proteomes" id="UP000694620"/>
    </source>
</evidence>
<protein>
    <recommendedName>
        <fullName evidence="5">Nucleoprotein TPR</fullName>
    </recommendedName>
</protein>
<organism evidence="3 4">
    <name type="scientific">Erpetoichthys calabaricus</name>
    <name type="common">Rope fish</name>
    <name type="synonym">Calamoichthys calabaricus</name>
    <dbReference type="NCBI Taxonomy" id="27687"/>
    <lineage>
        <taxon>Eukaryota</taxon>
        <taxon>Metazoa</taxon>
        <taxon>Chordata</taxon>
        <taxon>Craniata</taxon>
        <taxon>Vertebrata</taxon>
        <taxon>Euteleostomi</taxon>
        <taxon>Actinopterygii</taxon>
        <taxon>Polypteriformes</taxon>
        <taxon>Polypteridae</taxon>
        <taxon>Erpetoichthys</taxon>
    </lineage>
</organism>
<reference evidence="3" key="3">
    <citation type="submission" date="2025-09" db="UniProtKB">
        <authorList>
            <consortium name="Ensembl"/>
        </authorList>
    </citation>
    <scope>IDENTIFICATION</scope>
</reference>
<proteinExistence type="predicted"/>
<dbReference type="GO" id="GO:0017056">
    <property type="term" value="F:structural constituent of nuclear pore"/>
    <property type="evidence" value="ECO:0007669"/>
    <property type="project" value="TreeGrafter"/>
</dbReference>
<sequence>MVEEAANRPAIEQEAQQASAQEIQGLKDVLHQAESKVQELQEEADNLKKIISDREAEIKDVQENVSKLQAELNTVKQELLEKSNLTEQLRQQITEKDEKTKKAFMGAKQKIQHLMGTKDQLTKENEDLRAQKEEQEGRLNVLKSQYEGRICRLERELREQQERHHEQRDEPQEQPNKAEQRQITLKSTPTSVDRGSTSALEPPTANIKPTPLVPTPSKAAAIPGNKATPRATTVMPTTQVETQEAIQSEGPVEHVMVFGSTSGSVRSTSPNVQTTLSQTILNVQQQQTQATAFVQPTQQSLPPVEPASQDPSPAIVEVVQIERPSTSTAVFGTGCPSLSKIKCFSEIFCTAGPADANALTCSYQHQLA</sequence>
<evidence type="ECO:0000256" key="1">
    <source>
        <dbReference type="SAM" id="Coils"/>
    </source>
</evidence>
<keyword evidence="4" id="KW-1185">Reference proteome</keyword>
<dbReference type="GO" id="GO:1901673">
    <property type="term" value="P:regulation of mitotic spindle assembly"/>
    <property type="evidence" value="ECO:0007669"/>
    <property type="project" value="TreeGrafter"/>
</dbReference>
<dbReference type="Proteomes" id="UP000694620">
    <property type="component" value="Chromosome 10"/>
</dbReference>
<evidence type="ECO:0000256" key="2">
    <source>
        <dbReference type="SAM" id="MobiDB-lite"/>
    </source>
</evidence>
<feature type="compositionally biased region" description="Basic and acidic residues" evidence="2">
    <location>
        <begin position="160"/>
        <end position="180"/>
    </location>
</feature>
<evidence type="ECO:0000313" key="3">
    <source>
        <dbReference type="Ensembl" id="ENSECRP00000019867.1"/>
    </source>
</evidence>
<reference evidence="3" key="1">
    <citation type="submission" date="2021-06" db="EMBL/GenBank/DDBJ databases">
        <authorList>
            <consortium name="Wellcome Sanger Institute Data Sharing"/>
        </authorList>
    </citation>
    <scope>NUCLEOTIDE SEQUENCE [LARGE SCALE GENOMIC DNA]</scope>
</reference>
<dbReference type="GO" id="GO:0005643">
    <property type="term" value="C:nuclear pore"/>
    <property type="evidence" value="ECO:0007669"/>
    <property type="project" value="TreeGrafter"/>
</dbReference>
<accession>A0A8C4SNX5</accession>
<dbReference type="AlphaFoldDB" id="A0A8C4SNX5"/>
<feature type="region of interest" description="Disordered" evidence="2">
    <location>
        <begin position="160"/>
        <end position="230"/>
    </location>
</feature>